<name>A0ABV9ZIS0_9PSEU</name>
<evidence type="ECO:0000313" key="2">
    <source>
        <dbReference type="EMBL" id="MFC5141353.1"/>
    </source>
</evidence>
<accession>A0ABV9ZIS0</accession>
<dbReference type="RefSeq" id="WP_378023507.1">
    <property type="nucleotide sequence ID" value="NZ_JBHSKG010000015.1"/>
</dbReference>
<feature type="signal peptide" evidence="1">
    <location>
        <begin position="1"/>
        <end position="24"/>
    </location>
</feature>
<gene>
    <name evidence="2" type="ORF">ACFPK1_24155</name>
</gene>
<dbReference type="Gene3D" id="1.20.90.10">
    <property type="entry name" value="Phospholipase A2 domain"/>
    <property type="match status" value="1"/>
</dbReference>
<evidence type="ECO:0000256" key="1">
    <source>
        <dbReference type="SAM" id="SignalP"/>
    </source>
</evidence>
<organism evidence="2 3">
    <name type="scientific">Actinomycetospora rhizophila</name>
    <dbReference type="NCBI Taxonomy" id="1416876"/>
    <lineage>
        <taxon>Bacteria</taxon>
        <taxon>Bacillati</taxon>
        <taxon>Actinomycetota</taxon>
        <taxon>Actinomycetes</taxon>
        <taxon>Pseudonocardiales</taxon>
        <taxon>Pseudonocardiaceae</taxon>
        <taxon>Actinomycetospora</taxon>
    </lineage>
</organism>
<dbReference type="SUPFAM" id="SSF48619">
    <property type="entry name" value="Phospholipase A2, PLA2"/>
    <property type="match status" value="1"/>
</dbReference>
<dbReference type="Proteomes" id="UP001596175">
    <property type="component" value="Unassembled WGS sequence"/>
</dbReference>
<feature type="chain" id="PRO_5046438870" description="Phospholipase A2" evidence="1">
    <location>
        <begin position="25"/>
        <end position="177"/>
    </location>
</feature>
<comment type="caution">
    <text evidence="2">The sequence shown here is derived from an EMBL/GenBank/DDBJ whole genome shotgun (WGS) entry which is preliminary data.</text>
</comment>
<dbReference type="InterPro" id="IPR036444">
    <property type="entry name" value="PLipase_A2_dom_sf"/>
</dbReference>
<evidence type="ECO:0000313" key="3">
    <source>
        <dbReference type="Proteomes" id="UP001596175"/>
    </source>
</evidence>
<keyword evidence="1" id="KW-0732">Signal</keyword>
<sequence length="177" mass="18179">MTRLLAAIAAAVAVLLLASGTGRATVPQQGPEDAATARAVAALTGPDRTAVPLPPSFPADPRADHRPVVVAGKLLDPRGSCSSPVALPAAFDDACRAHDLGYDLLRHAAARGGPLGPWARRAIDAQLARDLAAACGGEGPRCRLLAGVADVAVAVNSWRQGWSVPVVEHGPFVRDPR</sequence>
<protein>
    <recommendedName>
        <fullName evidence="4">Phospholipase A2</fullName>
    </recommendedName>
</protein>
<evidence type="ECO:0008006" key="4">
    <source>
        <dbReference type="Google" id="ProtNLM"/>
    </source>
</evidence>
<dbReference type="EMBL" id="JBHSKG010000015">
    <property type="protein sequence ID" value="MFC5141353.1"/>
    <property type="molecule type" value="Genomic_DNA"/>
</dbReference>
<proteinExistence type="predicted"/>
<reference evidence="3" key="1">
    <citation type="journal article" date="2019" name="Int. J. Syst. Evol. Microbiol.">
        <title>The Global Catalogue of Microorganisms (GCM) 10K type strain sequencing project: providing services to taxonomists for standard genome sequencing and annotation.</title>
        <authorList>
            <consortium name="The Broad Institute Genomics Platform"/>
            <consortium name="The Broad Institute Genome Sequencing Center for Infectious Disease"/>
            <person name="Wu L."/>
            <person name="Ma J."/>
        </authorList>
    </citation>
    <scope>NUCLEOTIDE SEQUENCE [LARGE SCALE GENOMIC DNA]</scope>
    <source>
        <strain evidence="3">XZYJ18</strain>
    </source>
</reference>
<keyword evidence="3" id="KW-1185">Reference proteome</keyword>